<dbReference type="Pfam" id="PF08801">
    <property type="entry name" value="Nucleoporin_N"/>
    <property type="match status" value="1"/>
</dbReference>
<evidence type="ECO:0000313" key="8">
    <source>
        <dbReference type="EMBL" id="SPR01239.1"/>
    </source>
</evidence>
<keyword evidence="3" id="KW-0813">Transport</keyword>
<dbReference type="Gene3D" id="1.20.120.1880">
    <property type="entry name" value="Nucleoporin, helical C-terminal domain"/>
    <property type="match status" value="1"/>
</dbReference>
<protein>
    <submittedName>
        <fullName evidence="8">Uncharacterized protein</fullName>
    </submittedName>
</protein>
<dbReference type="GO" id="GO:0036228">
    <property type="term" value="P:protein localization to nuclear inner membrane"/>
    <property type="evidence" value="ECO:0007669"/>
    <property type="project" value="TreeGrafter"/>
</dbReference>
<dbReference type="InterPro" id="IPR014908">
    <property type="entry name" value="Nucleoporin_Nup133/Nup155_N"/>
</dbReference>
<dbReference type="Pfam" id="PF03177">
    <property type="entry name" value="Nucleoporin_C"/>
    <property type="match status" value="1"/>
</dbReference>
<dbReference type="GO" id="GO:0006606">
    <property type="term" value="P:protein import into nucleus"/>
    <property type="evidence" value="ECO:0007669"/>
    <property type="project" value="TreeGrafter"/>
</dbReference>
<evidence type="ECO:0000256" key="2">
    <source>
        <dbReference type="ARBA" id="ARBA00007373"/>
    </source>
</evidence>
<dbReference type="PANTHER" id="PTHR10350:SF6">
    <property type="entry name" value="NUCLEAR PORE COMPLEX PROTEIN NUP155"/>
    <property type="match status" value="1"/>
</dbReference>
<evidence type="ECO:0000256" key="5">
    <source>
        <dbReference type="SAM" id="MobiDB-lite"/>
    </source>
</evidence>
<feature type="domain" description="Nucleoporin Nup133/Nup155-like N-terminal" evidence="7">
    <location>
        <begin position="48"/>
        <end position="295"/>
    </location>
</feature>
<dbReference type="PANTHER" id="PTHR10350">
    <property type="entry name" value="NUCLEAR PORE COMPLEX PROTEIN NUP155"/>
    <property type="match status" value="1"/>
</dbReference>
<dbReference type="GO" id="GO:0017056">
    <property type="term" value="F:structural constituent of nuclear pore"/>
    <property type="evidence" value="ECO:0007669"/>
    <property type="project" value="InterPro"/>
</dbReference>
<dbReference type="Proteomes" id="UP000290189">
    <property type="component" value="Unassembled WGS sequence"/>
</dbReference>
<geneLocation type="mitochondrion" evidence="8"/>
<dbReference type="GO" id="GO:0006405">
    <property type="term" value="P:RNA export from nucleus"/>
    <property type="evidence" value="ECO:0007669"/>
    <property type="project" value="TreeGrafter"/>
</dbReference>
<accession>A0A3P3YME3</accession>
<proteinExistence type="inferred from homology"/>
<keyword evidence="8" id="KW-0496">Mitochondrion</keyword>
<sequence length="1293" mass="138220">MSVAASASSSPAYAAAADRIDACLSADVRPATQLANYVYDGDVVEARRYVPLPGAICAAYDAMQCAAFLGLLPDIDRAYVTVDNVLFLFDYRTGQYCTMDALDQVIVCVGLVRPRPGVFVDDIAHVLVVCTAGEIVLVGVRHRPDDRTVDLVTTSYAAAADGVHMLAVAGTDDGRIFTAGKDGRLYEIEYRPGQRWFAAKCRKVHHTTLLDRAASLLLPFAPLFASRDPLVDLLAHPERRVIVALTAGAALHVYDIAGASVSAPRVLSGGALRDAAGAQADPAFAVVSISADHAGPGFLCLVTNRATRLFVDDDPLRVQAVRVCPRYVSAPAARTARRQYKPCFVAGQSPSNVRRAAQAHDCLLVADLRDTLHDTLVAMTTTPVTRQQQQQQQALQDPNPASSAAAPPVAYDENVEAHAADARVHAMAAVSPYRQQGQGQGQQQRHWAIDPSASALALQHVLPATQFLVLTATRLTVLTVARPIDRLASAITSSSSSDGAPALQALVDQYGPGETCAMLLALICCPPVPSSAAAQYDGVAAAPPVYVVKGKRRLSSSPSPGTDPSCALLHAQEVRQAAIQRFLWLGGGGDAAPGGGAQHQQHEASSSSPALSALYVFAARLVRVMWSRPVLAGAGAARLRLAGGGAYDGTARALQHLVQFIDEYQVPRVRVGAPQAAADQLTALAALRALLQRCLELMRLLVVVGDGGGGVGVPPVLAAMDGAERFHLESYTMKDLVVTGAGARCVQALIRALIDVDGAASGGALLDTLRRQCPSFVDQADLDLFNGLQMLHQAQYERSLAPSSAAGADDRGGAGARTRRQALQALMRAAANVDFPLAQVVDRLTGAGLLHDVVRLCVHRAGELERLASSMTTTTSAADDRLRRQTIAGRQKAAYQAACTAVDQLRARSSPALRAALADCFASTSPAFLNDYLFPFYLRHLPADYDQACPAFEAYLVRHRLFDRLRQYWVALRRYADGARFFAALPYDDDLCGPGASVRDRIRHLEVALEFARYDDGDVGGAGAVVGPARAALTADLRKAIALGEVQADIIARLTALQADDADDDNADDGTRADLAAMLGALHDSNALYACACRHRLFEACLRILQVEDSRAHGDVVAALYANIVSALIQSGEERRADWRPAVRACLARLGRLYAQTAFLFPVGALAELLEQHDAGRGDPAAAPGRDGPSFVVPLLLDDCEVPVGTLLGVYAHLWRHWPGADRTRLADSIAYLLAPAHLDAVDPVAHERALDEARDLADLCYSMTTGDHQRALFGRLRDHYRQKQQQKQQQRR</sequence>
<dbReference type="EMBL" id="OVEO01000017">
    <property type="protein sequence ID" value="SPR01239.1"/>
    <property type="molecule type" value="Genomic_DNA"/>
</dbReference>
<evidence type="ECO:0000259" key="6">
    <source>
        <dbReference type="Pfam" id="PF03177"/>
    </source>
</evidence>
<feature type="compositionally biased region" description="Low complexity" evidence="5">
    <location>
        <begin position="387"/>
        <end position="407"/>
    </location>
</feature>
<dbReference type="InterPro" id="IPR011044">
    <property type="entry name" value="Quino_amine_DH_bsu"/>
</dbReference>
<comment type="subcellular location">
    <subcellularLocation>
        <location evidence="1">Nucleus</location>
    </subcellularLocation>
</comment>
<feature type="domain" description="Nucleoporin Nup133/Nup155-like C-terminal" evidence="6">
    <location>
        <begin position="682"/>
        <end position="1235"/>
    </location>
</feature>
<dbReference type="InterPro" id="IPR007187">
    <property type="entry name" value="Nucleoporin_Nup133/Nup155_C"/>
</dbReference>
<evidence type="ECO:0000256" key="4">
    <source>
        <dbReference type="ARBA" id="ARBA00023242"/>
    </source>
</evidence>
<organism evidence="8 9">
    <name type="scientific">Plasmodiophora brassicae</name>
    <name type="common">Clubroot disease agent</name>
    <dbReference type="NCBI Taxonomy" id="37360"/>
    <lineage>
        <taxon>Eukaryota</taxon>
        <taxon>Sar</taxon>
        <taxon>Rhizaria</taxon>
        <taxon>Endomyxa</taxon>
        <taxon>Phytomyxea</taxon>
        <taxon>Plasmodiophorida</taxon>
        <taxon>Plasmodiophoridae</taxon>
        <taxon>Plasmodiophora</taxon>
    </lineage>
</organism>
<evidence type="ECO:0000259" key="7">
    <source>
        <dbReference type="Pfam" id="PF08801"/>
    </source>
</evidence>
<dbReference type="GO" id="GO:0000972">
    <property type="term" value="P:transcription-dependent tethering of RNA polymerase II gene DNA at nuclear periphery"/>
    <property type="evidence" value="ECO:0007669"/>
    <property type="project" value="TreeGrafter"/>
</dbReference>
<keyword evidence="4" id="KW-0539">Nucleus</keyword>
<dbReference type="InterPro" id="IPR042538">
    <property type="entry name" value="Nucleoporin_Nup155_C_3"/>
</dbReference>
<dbReference type="GO" id="GO:0044611">
    <property type="term" value="C:nuclear pore inner ring"/>
    <property type="evidence" value="ECO:0007669"/>
    <property type="project" value="TreeGrafter"/>
</dbReference>
<evidence type="ECO:0000313" key="9">
    <source>
        <dbReference type="Proteomes" id="UP000290189"/>
    </source>
</evidence>
<evidence type="ECO:0000256" key="3">
    <source>
        <dbReference type="ARBA" id="ARBA00022448"/>
    </source>
</evidence>
<dbReference type="InterPro" id="IPR004870">
    <property type="entry name" value="Nucleoporin_Nup155"/>
</dbReference>
<name>A0A3P3YME3_PLABS</name>
<feature type="region of interest" description="Disordered" evidence="5">
    <location>
        <begin position="383"/>
        <end position="407"/>
    </location>
</feature>
<dbReference type="SUPFAM" id="SSF50969">
    <property type="entry name" value="YVTN repeat-like/Quinoprotein amine dehydrogenase"/>
    <property type="match status" value="1"/>
</dbReference>
<gene>
    <name evidence="8" type="ORF">PLBR_LOCUS8454</name>
</gene>
<evidence type="ECO:0000256" key="1">
    <source>
        <dbReference type="ARBA" id="ARBA00004123"/>
    </source>
</evidence>
<reference evidence="8 9" key="1">
    <citation type="submission" date="2018-03" db="EMBL/GenBank/DDBJ databases">
        <authorList>
            <person name="Fogelqvist J."/>
        </authorList>
    </citation>
    <scope>NUCLEOTIDE SEQUENCE [LARGE SCALE GENOMIC DNA]</scope>
</reference>
<dbReference type="Gene3D" id="1.20.58.1780">
    <property type="match status" value="1"/>
</dbReference>
<comment type="similarity">
    <text evidence="2">Belongs to the non-repetitive/WGA-negative nucleoporin family.</text>
</comment>